<dbReference type="Proteomes" id="UP000241769">
    <property type="component" value="Unassembled WGS sequence"/>
</dbReference>
<gene>
    <name evidence="2" type="ORF">PROFUN_01922</name>
</gene>
<protein>
    <submittedName>
        <fullName evidence="2">Uncharacterized protein</fullName>
    </submittedName>
</protein>
<comment type="caution">
    <text evidence="2">The sequence shown here is derived from an EMBL/GenBank/DDBJ whole genome shotgun (WGS) entry which is preliminary data.</text>
</comment>
<evidence type="ECO:0000256" key="1">
    <source>
        <dbReference type="SAM" id="MobiDB-lite"/>
    </source>
</evidence>
<keyword evidence="3" id="KW-1185">Reference proteome</keyword>
<proteinExistence type="predicted"/>
<evidence type="ECO:0000313" key="2">
    <source>
        <dbReference type="EMBL" id="PRP89202.1"/>
    </source>
</evidence>
<evidence type="ECO:0000313" key="3">
    <source>
        <dbReference type="Proteomes" id="UP000241769"/>
    </source>
</evidence>
<organism evidence="2 3">
    <name type="scientific">Planoprotostelium fungivorum</name>
    <dbReference type="NCBI Taxonomy" id="1890364"/>
    <lineage>
        <taxon>Eukaryota</taxon>
        <taxon>Amoebozoa</taxon>
        <taxon>Evosea</taxon>
        <taxon>Variosea</taxon>
        <taxon>Cavosteliida</taxon>
        <taxon>Cavosteliaceae</taxon>
        <taxon>Planoprotostelium</taxon>
    </lineage>
</organism>
<dbReference type="OrthoDB" id="65716at2759"/>
<dbReference type="InParanoid" id="A0A2P6NZ29"/>
<name>A0A2P6NZ29_9EUKA</name>
<dbReference type="EMBL" id="MDYQ01000005">
    <property type="protein sequence ID" value="PRP89202.1"/>
    <property type="molecule type" value="Genomic_DNA"/>
</dbReference>
<reference evidence="2 3" key="1">
    <citation type="journal article" date="2018" name="Genome Biol. Evol.">
        <title>Multiple Roots of Fruiting Body Formation in Amoebozoa.</title>
        <authorList>
            <person name="Hillmann F."/>
            <person name="Forbes G."/>
            <person name="Novohradska S."/>
            <person name="Ferling I."/>
            <person name="Riege K."/>
            <person name="Groth M."/>
            <person name="Westermann M."/>
            <person name="Marz M."/>
            <person name="Spaller T."/>
            <person name="Winckler T."/>
            <person name="Schaap P."/>
            <person name="Glockner G."/>
        </authorList>
    </citation>
    <scope>NUCLEOTIDE SEQUENCE [LARGE SCALE GENOMIC DNA]</scope>
    <source>
        <strain evidence="2 3">Jena</strain>
    </source>
</reference>
<feature type="region of interest" description="Disordered" evidence="1">
    <location>
        <begin position="26"/>
        <end position="50"/>
    </location>
</feature>
<feature type="compositionally biased region" description="Basic residues" evidence="1">
    <location>
        <begin position="37"/>
        <end position="47"/>
    </location>
</feature>
<dbReference type="AlphaFoldDB" id="A0A2P6NZ29"/>
<sequence length="364" mass="42011">MQPHLIEQAAHRFVYGQQGQPCSRCSRRNTTCSYSAPKKRASTKKPKVTNEEPLAISSNPFATSAGDKLLKTSQNASTGSGSIYSNLPSFLTDLMAEDLRPLLNVDGMPLRYTSPFPASLDSSPQDGLAVDPTDPYHPNQELKKEMQRNFIRQARLIGWYTNDVHLHKIDNYYTQMKDRQERVANFFTEEQARQMREDLRGQLERCVEGSDQTDVPTMVSLQFGVVHHVNQAFRDFTGFCEATPTPYDRFLWMESFRYTFKSFDYQRNFINNENNYCSSRFVMYPGELKIWNNQLSLPVTERESPITKEKEFFIECVMTLTVKKDMMGVPIIFIASFVPSTSALLKISEVWRGQWWTGDEKIKF</sequence>
<accession>A0A2P6NZ29</accession>